<dbReference type="Pfam" id="PF01248">
    <property type="entry name" value="Ribosomal_L7Ae"/>
    <property type="match status" value="1"/>
</dbReference>
<proteinExistence type="predicted"/>
<feature type="compositionally biased region" description="Basic residues" evidence="1">
    <location>
        <begin position="288"/>
        <end position="307"/>
    </location>
</feature>
<dbReference type="GO" id="GO:0001650">
    <property type="term" value="C:fibrillar center"/>
    <property type="evidence" value="ECO:0007669"/>
    <property type="project" value="TreeGrafter"/>
</dbReference>
<dbReference type="EMBL" id="MTYJ01000008">
    <property type="protein sequence ID" value="OQV24038.1"/>
    <property type="molecule type" value="Genomic_DNA"/>
</dbReference>
<comment type="caution">
    <text evidence="3">The sequence shown here is derived from an EMBL/GenBank/DDBJ whole genome shotgun (WGS) entry which is preliminary data.</text>
</comment>
<evidence type="ECO:0000259" key="2">
    <source>
        <dbReference type="Pfam" id="PF01248"/>
    </source>
</evidence>
<dbReference type="GO" id="GO:0004526">
    <property type="term" value="F:ribonuclease P activity"/>
    <property type="evidence" value="ECO:0007669"/>
    <property type="project" value="TreeGrafter"/>
</dbReference>
<feature type="domain" description="Ribosomal protein eL8/eL30/eS12/Gadd45" evidence="2">
    <location>
        <begin position="106"/>
        <end position="173"/>
    </location>
</feature>
<feature type="compositionally biased region" description="Low complexity" evidence="1">
    <location>
        <begin position="274"/>
        <end position="286"/>
    </location>
</feature>
<protein>
    <recommendedName>
        <fullName evidence="2">Ribosomal protein eL8/eL30/eS12/Gadd45 domain-containing protein</fullName>
    </recommendedName>
</protein>
<dbReference type="Proteomes" id="UP000192578">
    <property type="component" value="Unassembled WGS sequence"/>
</dbReference>
<gene>
    <name evidence="3" type="ORF">BV898_01993</name>
</gene>
<reference evidence="4" key="1">
    <citation type="submission" date="2017-01" db="EMBL/GenBank/DDBJ databases">
        <title>Comparative genomics of anhydrobiosis in the tardigrade Hypsibius dujardini.</title>
        <authorList>
            <person name="Yoshida Y."/>
            <person name="Koutsovoulos G."/>
            <person name="Laetsch D."/>
            <person name="Stevens L."/>
            <person name="Kumar S."/>
            <person name="Horikawa D."/>
            <person name="Ishino K."/>
            <person name="Komine S."/>
            <person name="Tomita M."/>
            <person name="Blaxter M."/>
            <person name="Arakawa K."/>
        </authorList>
    </citation>
    <scope>NUCLEOTIDE SEQUENCE [LARGE SCALE GENOMIC DNA]</scope>
    <source>
        <strain evidence="4">Z151</strain>
    </source>
</reference>
<keyword evidence="4" id="KW-1185">Reference proteome</keyword>
<dbReference type="Gene3D" id="3.30.1330.30">
    <property type="match status" value="1"/>
</dbReference>
<dbReference type="AlphaFoldDB" id="A0A1W0X9G2"/>
<dbReference type="SUPFAM" id="SSF55315">
    <property type="entry name" value="L30e-like"/>
    <property type="match status" value="1"/>
</dbReference>
<evidence type="ECO:0000256" key="1">
    <source>
        <dbReference type="SAM" id="MobiDB-lite"/>
    </source>
</evidence>
<accession>A0A1W0X9G2</accession>
<name>A0A1W0X9G2_HYPEX</name>
<feature type="region of interest" description="Disordered" evidence="1">
    <location>
        <begin position="202"/>
        <end position="227"/>
    </location>
</feature>
<dbReference type="InterPro" id="IPR029064">
    <property type="entry name" value="Ribosomal_eL30-like_sf"/>
</dbReference>
<dbReference type="GO" id="GO:0005655">
    <property type="term" value="C:nucleolar ribonuclease P complex"/>
    <property type="evidence" value="ECO:0007669"/>
    <property type="project" value="InterPro"/>
</dbReference>
<dbReference type="GO" id="GO:0001682">
    <property type="term" value="P:tRNA 5'-leader removal"/>
    <property type="evidence" value="ECO:0007669"/>
    <property type="project" value="InterPro"/>
</dbReference>
<dbReference type="PANTHER" id="PTHR46948:SF1">
    <property type="entry name" value="RIBONUCLEASE P PROTEIN SUBUNIT P38"/>
    <property type="match status" value="1"/>
</dbReference>
<dbReference type="GO" id="GO:0033204">
    <property type="term" value="F:ribonuclease P RNA binding"/>
    <property type="evidence" value="ECO:0007669"/>
    <property type="project" value="TreeGrafter"/>
</dbReference>
<evidence type="ECO:0000313" key="3">
    <source>
        <dbReference type="EMBL" id="OQV24038.1"/>
    </source>
</evidence>
<evidence type="ECO:0000313" key="4">
    <source>
        <dbReference type="Proteomes" id="UP000192578"/>
    </source>
</evidence>
<dbReference type="InterPro" id="IPR004038">
    <property type="entry name" value="Ribosomal_eL8/eL30/eS12/Gad45"/>
</dbReference>
<dbReference type="GO" id="GO:0000172">
    <property type="term" value="C:ribonuclease MRP complex"/>
    <property type="evidence" value="ECO:0007669"/>
    <property type="project" value="InterPro"/>
</dbReference>
<dbReference type="OrthoDB" id="20109at2759"/>
<feature type="region of interest" description="Disordered" evidence="1">
    <location>
        <begin position="266"/>
        <end position="307"/>
    </location>
</feature>
<dbReference type="PANTHER" id="PTHR46948">
    <property type="entry name" value="RIBONUCLEASE P PROTEIN SUBUNIT P38"/>
    <property type="match status" value="1"/>
</dbReference>
<sequence>MASEAAFSTPVSKNMNSRVFKEKSKKGKNKSDKLLLSGFDGFQIKWPEISPEVGQQICLQLTQKFAELNFKILTTKEKTFLDKLDKSSTETASAERLSVRQKAVSMLKSELVFGINEVTKGLEKNELALVIVDRSTKPFSMISHIPASAASRSTPAVAVDGLSASLANNIGVGSLVALAFKKNSPSFEALITEIKNLSPPIQSQRIPKTAAEVSDTSKPTPETPMDTCEADLTPANLSDATPLPDVSCNYKNLLIKRLSLENGRAEKLRAQQKRPTATAPPVADAKAPAKRKAKMVKLGKRHRAAKL</sequence>
<dbReference type="InterPro" id="IPR042848">
    <property type="entry name" value="Rpp38"/>
</dbReference>
<organism evidence="3 4">
    <name type="scientific">Hypsibius exemplaris</name>
    <name type="common">Freshwater tardigrade</name>
    <dbReference type="NCBI Taxonomy" id="2072580"/>
    <lineage>
        <taxon>Eukaryota</taxon>
        <taxon>Metazoa</taxon>
        <taxon>Ecdysozoa</taxon>
        <taxon>Tardigrada</taxon>
        <taxon>Eutardigrada</taxon>
        <taxon>Parachela</taxon>
        <taxon>Hypsibioidea</taxon>
        <taxon>Hypsibiidae</taxon>
        <taxon>Hypsibius</taxon>
    </lineage>
</organism>